<dbReference type="Proteomes" id="UP000472274">
    <property type="component" value="Unplaced"/>
</dbReference>
<feature type="chain" id="PRO_5025421498" evidence="3">
    <location>
        <begin position="20"/>
        <end position="193"/>
    </location>
</feature>
<protein>
    <submittedName>
        <fullName evidence="4">Uncharacterized protein</fullName>
    </submittedName>
</protein>
<evidence type="ECO:0000313" key="4">
    <source>
        <dbReference type="Ensembl" id="ENSTMTP00000027417.1"/>
    </source>
</evidence>
<proteinExistence type="predicted"/>
<reference evidence="4" key="2">
    <citation type="submission" date="2025-09" db="UniProtKB">
        <authorList>
            <consortium name="Ensembl"/>
        </authorList>
    </citation>
    <scope>IDENTIFICATION</scope>
</reference>
<keyword evidence="2" id="KW-0472">Membrane</keyword>
<keyword evidence="2" id="KW-1133">Transmembrane helix</keyword>
<accession>A0A674K4Q2</accession>
<dbReference type="AlphaFoldDB" id="A0A674K4Q2"/>
<keyword evidence="5" id="KW-1185">Reference proteome</keyword>
<evidence type="ECO:0000256" key="2">
    <source>
        <dbReference type="SAM" id="Phobius"/>
    </source>
</evidence>
<feature type="region of interest" description="Disordered" evidence="1">
    <location>
        <begin position="170"/>
        <end position="193"/>
    </location>
</feature>
<name>A0A674K4Q2_9SAUR</name>
<evidence type="ECO:0000256" key="3">
    <source>
        <dbReference type="SAM" id="SignalP"/>
    </source>
</evidence>
<dbReference type="InParanoid" id="A0A674K4Q2"/>
<keyword evidence="2" id="KW-0812">Transmembrane</keyword>
<keyword evidence="3" id="KW-0732">Signal</keyword>
<organism evidence="4 5">
    <name type="scientific">Terrapene triunguis</name>
    <name type="common">Three-toed box turtle</name>
    <dbReference type="NCBI Taxonomy" id="2587831"/>
    <lineage>
        <taxon>Eukaryota</taxon>
        <taxon>Metazoa</taxon>
        <taxon>Chordata</taxon>
        <taxon>Craniata</taxon>
        <taxon>Vertebrata</taxon>
        <taxon>Euteleostomi</taxon>
        <taxon>Archelosauria</taxon>
        <taxon>Testudinata</taxon>
        <taxon>Testudines</taxon>
        <taxon>Cryptodira</taxon>
        <taxon>Durocryptodira</taxon>
        <taxon>Testudinoidea</taxon>
        <taxon>Emydidae</taxon>
        <taxon>Terrapene</taxon>
    </lineage>
</organism>
<evidence type="ECO:0000313" key="5">
    <source>
        <dbReference type="Proteomes" id="UP000472274"/>
    </source>
</evidence>
<sequence length="193" mass="20002">LAPFHWVGAGGWGVGVVRALTGVGPEIRGSGCRRGLQAGTGSCGAGGVRAPSGVRTLGWESPPPAGSQDPLPPPVTEPLGVKPPTCSLCAWQVWRSDVQFARKQLLCPDVARKRFGLLVLGLALALGLLGTVLLLNYRSLRKLTTGEGLGCWGAAGLGARILGGWGKEPVRGWDPRGQRGWGPESRGAGARSQ</sequence>
<dbReference type="Ensembl" id="ENSTMTT00000028401.1">
    <property type="protein sequence ID" value="ENSTMTP00000027417.1"/>
    <property type="gene ID" value="ENSTMTG00000020000.1"/>
</dbReference>
<evidence type="ECO:0000256" key="1">
    <source>
        <dbReference type="SAM" id="MobiDB-lite"/>
    </source>
</evidence>
<feature type="signal peptide" evidence="3">
    <location>
        <begin position="1"/>
        <end position="19"/>
    </location>
</feature>
<reference evidence="4" key="1">
    <citation type="submission" date="2025-08" db="UniProtKB">
        <authorList>
            <consortium name="Ensembl"/>
        </authorList>
    </citation>
    <scope>IDENTIFICATION</scope>
</reference>
<feature type="transmembrane region" description="Helical" evidence="2">
    <location>
        <begin position="115"/>
        <end position="135"/>
    </location>
</feature>